<feature type="region of interest" description="Disordered" evidence="4">
    <location>
        <begin position="198"/>
        <end position="224"/>
    </location>
</feature>
<dbReference type="EMBL" id="CDQK01000006">
    <property type="protein sequence ID" value="CEP24501.1"/>
    <property type="molecule type" value="Genomic_DNA"/>
</dbReference>
<dbReference type="PROSITE" id="PS51685">
    <property type="entry name" value="SAM_MT_ERG6_SMT"/>
    <property type="match status" value="1"/>
</dbReference>
<organism evidence="6 7">
    <name type="scientific">Cyberlindnera jadinii (strain ATCC 18201 / CBS 1600 / BCRC 20928 / JCM 3617 / NBRC 0987 / NRRL Y-1542)</name>
    <name type="common">Torula yeast</name>
    <name type="synonym">Candida utilis</name>
    <dbReference type="NCBI Taxonomy" id="983966"/>
    <lineage>
        <taxon>Eukaryota</taxon>
        <taxon>Fungi</taxon>
        <taxon>Dikarya</taxon>
        <taxon>Ascomycota</taxon>
        <taxon>Saccharomycotina</taxon>
        <taxon>Saccharomycetes</taxon>
        <taxon>Phaffomycetales</taxon>
        <taxon>Phaffomycetaceae</taxon>
        <taxon>Cyberlindnera</taxon>
    </lineage>
</organism>
<proteinExistence type="inferred from homology"/>
<feature type="domain" description="SAM-dependent methyltransferase Erg6/SMT-type" evidence="5">
    <location>
        <begin position="73"/>
        <end position="148"/>
    </location>
</feature>
<evidence type="ECO:0000259" key="5">
    <source>
        <dbReference type="PROSITE" id="PS51685"/>
    </source>
</evidence>
<dbReference type="SUPFAM" id="SSF53335">
    <property type="entry name" value="S-adenosyl-L-methionine-dependent methyltransferases"/>
    <property type="match status" value="1"/>
</dbReference>
<dbReference type="GO" id="GO:0032259">
    <property type="term" value="P:methylation"/>
    <property type="evidence" value="ECO:0007669"/>
    <property type="project" value="UniProtKB-KW"/>
</dbReference>
<sequence length="224" mass="25481">MSTEEIRKNQKAFSQALHGENAGAKTGLSALLSKNKAAQEVAVADYLKHWDGKVDKDAEEKRLEDYNQSTHSYYNVVTDFYEYGWGTSFHFSRYYPGEPFRQATARHEHYLASKIGIKEGWKVLDVGCGVGGPAREIARFTGAHITGLADPLFHQNRLRVSTPGTTALHSQYRRSQTHTCTETHLLAHRDKHHCRHHCRRQRQPSQSNHPPSNQHHTPVLTSCR</sequence>
<dbReference type="GO" id="GO:0005783">
    <property type="term" value="C:endoplasmic reticulum"/>
    <property type="evidence" value="ECO:0007669"/>
    <property type="project" value="TreeGrafter"/>
</dbReference>
<evidence type="ECO:0000256" key="4">
    <source>
        <dbReference type="SAM" id="MobiDB-lite"/>
    </source>
</evidence>
<keyword evidence="1 3" id="KW-0808">Transferase</keyword>
<dbReference type="InterPro" id="IPR029063">
    <property type="entry name" value="SAM-dependent_MTases_sf"/>
</dbReference>
<evidence type="ECO:0000313" key="6">
    <source>
        <dbReference type="EMBL" id="CEP24501.1"/>
    </source>
</evidence>
<evidence type="ECO:0000256" key="3">
    <source>
        <dbReference type="PROSITE-ProRule" id="PRU01022"/>
    </source>
</evidence>
<keyword evidence="3" id="KW-0949">S-adenosyl-L-methionine</keyword>
<accession>A0A0H5C8B3</accession>
<dbReference type="GO" id="GO:0003838">
    <property type="term" value="F:sterol 24-C-methyltransferase activity"/>
    <property type="evidence" value="ECO:0007669"/>
    <property type="project" value="TreeGrafter"/>
</dbReference>
<dbReference type="InterPro" id="IPR050447">
    <property type="entry name" value="Erg6_SMT_methyltransf"/>
</dbReference>
<evidence type="ECO:0000256" key="1">
    <source>
        <dbReference type="ARBA" id="ARBA00022679"/>
    </source>
</evidence>
<gene>
    <name evidence="6" type="primary">ERG6</name>
    <name evidence="6" type="ORF">BN1211_5331</name>
</gene>
<dbReference type="AlphaFoldDB" id="A0A0H5C8B3"/>
<dbReference type="Gene3D" id="3.40.50.150">
    <property type="entry name" value="Vaccinia Virus protein VP39"/>
    <property type="match status" value="1"/>
</dbReference>
<dbReference type="Proteomes" id="UP000038830">
    <property type="component" value="Unassembled WGS sequence"/>
</dbReference>
<name>A0A0H5C8B3_CYBJN</name>
<dbReference type="PANTHER" id="PTHR44068:SF1">
    <property type="entry name" value="HYPOTHETICAL LOC100005854"/>
    <property type="match status" value="1"/>
</dbReference>
<dbReference type="GO" id="GO:0006696">
    <property type="term" value="P:ergosterol biosynthetic process"/>
    <property type="evidence" value="ECO:0007669"/>
    <property type="project" value="TreeGrafter"/>
</dbReference>
<protein>
    <submittedName>
        <fullName evidence="6">ERG6 protein</fullName>
    </submittedName>
</protein>
<feature type="compositionally biased region" description="Polar residues" evidence="4">
    <location>
        <begin position="204"/>
        <end position="224"/>
    </location>
</feature>
<evidence type="ECO:0000313" key="7">
    <source>
        <dbReference type="Proteomes" id="UP000038830"/>
    </source>
</evidence>
<dbReference type="InterPro" id="IPR030384">
    <property type="entry name" value="MeTrfase_SMT"/>
</dbReference>
<evidence type="ECO:0000256" key="2">
    <source>
        <dbReference type="ARBA" id="ARBA00038188"/>
    </source>
</evidence>
<dbReference type="CDD" id="cd02440">
    <property type="entry name" value="AdoMet_MTases"/>
    <property type="match status" value="1"/>
</dbReference>
<comment type="similarity">
    <text evidence="2 3">Belongs to the class I-like SAM-binding methyltransferase superfamily. Erg6/SMT family.</text>
</comment>
<keyword evidence="3" id="KW-0489">Methyltransferase</keyword>
<reference evidence="7" key="1">
    <citation type="journal article" date="2015" name="J. Biotechnol.">
        <title>The structure of the Cyberlindnera jadinii genome and its relation to Candida utilis analyzed by the occurrence of single nucleotide polymorphisms.</title>
        <authorList>
            <person name="Rupp O."/>
            <person name="Brinkrolf K."/>
            <person name="Buerth C."/>
            <person name="Kunigo M."/>
            <person name="Schneider J."/>
            <person name="Jaenicke S."/>
            <person name="Goesmann A."/>
            <person name="Puehler A."/>
            <person name="Jaeger K.-E."/>
            <person name="Ernst J.F."/>
        </authorList>
    </citation>
    <scope>NUCLEOTIDE SEQUENCE [LARGE SCALE GENOMIC DNA]</scope>
    <source>
        <strain evidence="7">ATCC 18201 / CBS 1600 / BCRC 20928 / JCM 3617 / NBRC 0987 / NRRL Y-1542</strain>
    </source>
</reference>
<dbReference type="PANTHER" id="PTHR44068">
    <property type="entry name" value="ZGC:194242"/>
    <property type="match status" value="1"/>
</dbReference>